<accession>A0A927MSS8</accession>
<protein>
    <submittedName>
        <fullName evidence="1">Uncharacterized protein</fullName>
    </submittedName>
</protein>
<sequence>MESVDQNIVFRQYLSLLSRSVLECPLVNYDYDKLSEYALVKSMILANIFRWRSWEEIEQEIRAKPAILIELELDSISGSQLSRRLAKLDTSALADLLGLVTQRYWLVRGKTAGISANIGILKLIDSTHIKLPQNAATWTAVSKNSSGVKLHLRLAKLCLLSSSPKSE</sequence>
<dbReference type="RefSeq" id="WP_192600383.1">
    <property type="nucleotide sequence ID" value="NZ_JADBEL010000035.1"/>
</dbReference>
<dbReference type="AlphaFoldDB" id="A0A927MSS8"/>
<evidence type="ECO:0000313" key="2">
    <source>
        <dbReference type="Proteomes" id="UP000658225"/>
    </source>
</evidence>
<proteinExistence type="predicted"/>
<dbReference type="Proteomes" id="UP000658225">
    <property type="component" value="Unassembled WGS sequence"/>
</dbReference>
<name>A0A927MSS8_9BACL</name>
<keyword evidence="2" id="KW-1185">Reference proteome</keyword>
<gene>
    <name evidence="1" type="ORF">H4683_003890</name>
</gene>
<organism evidence="1 2">
    <name type="scientific">Sporosarcina limicola</name>
    <dbReference type="NCBI Taxonomy" id="34101"/>
    <lineage>
        <taxon>Bacteria</taxon>
        <taxon>Bacillati</taxon>
        <taxon>Bacillota</taxon>
        <taxon>Bacilli</taxon>
        <taxon>Bacillales</taxon>
        <taxon>Caryophanaceae</taxon>
        <taxon>Sporosarcina</taxon>
    </lineage>
</organism>
<comment type="caution">
    <text evidence="1">The sequence shown here is derived from an EMBL/GenBank/DDBJ whole genome shotgun (WGS) entry which is preliminary data.</text>
</comment>
<dbReference type="EMBL" id="JADBEL010000035">
    <property type="protein sequence ID" value="MBE1556764.1"/>
    <property type="molecule type" value="Genomic_DNA"/>
</dbReference>
<evidence type="ECO:0000313" key="1">
    <source>
        <dbReference type="EMBL" id="MBE1556764.1"/>
    </source>
</evidence>
<reference evidence="1" key="1">
    <citation type="submission" date="2020-10" db="EMBL/GenBank/DDBJ databases">
        <title>Genomic Encyclopedia of Type Strains, Phase IV (KMG-IV): sequencing the most valuable type-strain genomes for metagenomic binning, comparative biology and taxonomic classification.</title>
        <authorList>
            <person name="Goeker M."/>
        </authorList>
    </citation>
    <scope>NUCLEOTIDE SEQUENCE</scope>
    <source>
        <strain evidence="1">DSM 13886</strain>
    </source>
</reference>